<reference evidence="2 3" key="1">
    <citation type="submission" date="2013-11" db="EMBL/GenBank/DDBJ databases">
        <title>Genome sequencing of Stegodyphus mimosarum.</title>
        <authorList>
            <person name="Bechsgaard J."/>
        </authorList>
    </citation>
    <scope>NUCLEOTIDE SEQUENCE [LARGE SCALE GENOMIC DNA]</scope>
</reference>
<evidence type="ECO:0000313" key="2">
    <source>
        <dbReference type="EMBL" id="KFM75364.1"/>
    </source>
</evidence>
<dbReference type="InterPro" id="IPR000477">
    <property type="entry name" value="RT_dom"/>
</dbReference>
<dbReference type="Pfam" id="PF00078">
    <property type="entry name" value="RVT_1"/>
    <property type="match status" value="1"/>
</dbReference>
<keyword evidence="2" id="KW-0695">RNA-directed DNA polymerase</keyword>
<evidence type="ECO:0000259" key="1">
    <source>
        <dbReference type="PROSITE" id="PS50878"/>
    </source>
</evidence>
<keyword evidence="2" id="KW-0548">Nucleotidyltransferase</keyword>
<evidence type="ECO:0000313" key="3">
    <source>
        <dbReference type="Proteomes" id="UP000054359"/>
    </source>
</evidence>
<dbReference type="STRING" id="407821.A0A087UDC5"/>
<feature type="domain" description="Reverse transcriptase" evidence="1">
    <location>
        <begin position="142"/>
        <end position="256"/>
    </location>
</feature>
<dbReference type="CDD" id="cd01650">
    <property type="entry name" value="RT_nLTR_like"/>
    <property type="match status" value="1"/>
</dbReference>
<organism evidence="2 3">
    <name type="scientific">Stegodyphus mimosarum</name>
    <name type="common">African social velvet spider</name>
    <dbReference type="NCBI Taxonomy" id="407821"/>
    <lineage>
        <taxon>Eukaryota</taxon>
        <taxon>Metazoa</taxon>
        <taxon>Ecdysozoa</taxon>
        <taxon>Arthropoda</taxon>
        <taxon>Chelicerata</taxon>
        <taxon>Arachnida</taxon>
        <taxon>Araneae</taxon>
        <taxon>Araneomorphae</taxon>
        <taxon>Entelegynae</taxon>
        <taxon>Eresoidea</taxon>
        <taxon>Eresidae</taxon>
        <taxon>Stegodyphus</taxon>
    </lineage>
</organism>
<dbReference type="OMA" id="ANICNAW"/>
<dbReference type="PROSITE" id="PS50878">
    <property type="entry name" value="RT_POL"/>
    <property type="match status" value="1"/>
</dbReference>
<accession>A0A087UDC5</accession>
<dbReference type="GO" id="GO:0003964">
    <property type="term" value="F:RNA-directed DNA polymerase activity"/>
    <property type="evidence" value="ECO:0007669"/>
    <property type="project" value="UniProtKB-KW"/>
</dbReference>
<dbReference type="SUPFAM" id="SSF56672">
    <property type="entry name" value="DNA/RNA polymerases"/>
    <property type="match status" value="1"/>
</dbReference>
<dbReference type="InterPro" id="IPR043502">
    <property type="entry name" value="DNA/RNA_pol_sf"/>
</dbReference>
<keyword evidence="2" id="KW-0808">Transferase</keyword>
<dbReference type="EMBL" id="KK119316">
    <property type="protein sequence ID" value="KFM75364.1"/>
    <property type="molecule type" value="Genomic_DNA"/>
</dbReference>
<dbReference type="PANTHER" id="PTHR19446">
    <property type="entry name" value="REVERSE TRANSCRIPTASES"/>
    <property type="match status" value="1"/>
</dbReference>
<dbReference type="AlphaFoldDB" id="A0A087UDC5"/>
<keyword evidence="3" id="KW-1185">Reference proteome</keyword>
<sequence length="256" mass="29335">MVKYRSDAWENFVESLSHHDSSVWRISKALKNEENVIGPIKHNNQLFYNADDIENIFASDFENQFTLNPLSNPNDINVENHVKNSIALNSRDNVNLTTPREVKNYIEELNPKKAAGYDGIGNKALKQLDRKGFVLITKIFNACIKFNYFPSIWKHAIITVITKPGENGAVTCGYRPISVLPSLAKLFEKIIINRIKKFIENKNLLKNYQFGFRSGHSTTQQVTRITEKIASHLNKKETVAALFLDIEKAFEKIWHA</sequence>
<feature type="non-terminal residue" evidence="2">
    <location>
        <position position="256"/>
    </location>
</feature>
<dbReference type="OrthoDB" id="6437545at2759"/>
<name>A0A087UDC5_STEMI</name>
<gene>
    <name evidence="2" type="ORF">X975_09378</name>
</gene>
<protein>
    <submittedName>
        <fullName evidence="2">Putative RNA-directed DNA polymerase from transposon X-element</fullName>
    </submittedName>
</protein>
<dbReference type="Proteomes" id="UP000054359">
    <property type="component" value="Unassembled WGS sequence"/>
</dbReference>
<proteinExistence type="predicted"/>